<evidence type="ECO:0000313" key="2">
    <source>
        <dbReference type="Proteomes" id="UP000507470"/>
    </source>
</evidence>
<proteinExistence type="predicted"/>
<evidence type="ECO:0000313" key="1">
    <source>
        <dbReference type="EMBL" id="CAC5408364.1"/>
    </source>
</evidence>
<dbReference type="SUPFAM" id="SSF101898">
    <property type="entry name" value="NHL repeat"/>
    <property type="match status" value="1"/>
</dbReference>
<keyword evidence="2" id="KW-1185">Reference proteome</keyword>
<dbReference type="OrthoDB" id="6086217at2759"/>
<gene>
    <name evidence="1" type="ORF">MCOR_41766</name>
</gene>
<accession>A0A6J8DMI3</accession>
<organism evidence="1 2">
    <name type="scientific">Mytilus coruscus</name>
    <name type="common">Sea mussel</name>
    <dbReference type="NCBI Taxonomy" id="42192"/>
    <lineage>
        <taxon>Eukaryota</taxon>
        <taxon>Metazoa</taxon>
        <taxon>Spiralia</taxon>
        <taxon>Lophotrochozoa</taxon>
        <taxon>Mollusca</taxon>
        <taxon>Bivalvia</taxon>
        <taxon>Autobranchia</taxon>
        <taxon>Pteriomorphia</taxon>
        <taxon>Mytilida</taxon>
        <taxon>Mytiloidea</taxon>
        <taxon>Mytilidae</taxon>
        <taxon>Mytilinae</taxon>
        <taxon>Mytilus</taxon>
    </lineage>
</organism>
<sequence>MTSEHKLNVSGCVILPNGNLLMANITEENHLIEYSDAGEHIRDIPVSGPPYDIDVIDLNLIVVTYGDEFFVEIMHTNTFNVEKKISLRKSCLGVSHADGKLYVVQGNSVQVLDVSGRQMKTMKTASLRVTRIDASRDKIVYSDWKNSKVHCCHLNGEELWQFENDNINFPTDITADNYNNIFVVSYRSNNLTIIQHDGKNSKILLTESDGLLLPKTVYYDKVKSTLVICNNGGKVLLYKVV</sequence>
<dbReference type="EMBL" id="CACVKT020007531">
    <property type="protein sequence ID" value="CAC5408364.1"/>
    <property type="molecule type" value="Genomic_DNA"/>
</dbReference>
<dbReference type="InterPro" id="IPR011042">
    <property type="entry name" value="6-blade_b-propeller_TolB-like"/>
</dbReference>
<dbReference type="Proteomes" id="UP000507470">
    <property type="component" value="Unassembled WGS sequence"/>
</dbReference>
<name>A0A6J8DMI3_MYTCO</name>
<dbReference type="AlphaFoldDB" id="A0A6J8DMI3"/>
<dbReference type="Gene3D" id="2.120.10.30">
    <property type="entry name" value="TolB, C-terminal domain"/>
    <property type="match status" value="1"/>
</dbReference>
<reference evidence="1 2" key="1">
    <citation type="submission" date="2020-06" db="EMBL/GenBank/DDBJ databases">
        <authorList>
            <person name="Li R."/>
            <person name="Bekaert M."/>
        </authorList>
    </citation>
    <scope>NUCLEOTIDE SEQUENCE [LARGE SCALE GENOMIC DNA]</scope>
    <source>
        <strain evidence="2">wild</strain>
    </source>
</reference>
<protein>
    <submittedName>
        <fullName evidence="1">Uncharacterized protein</fullName>
    </submittedName>
</protein>